<dbReference type="EMBL" id="KI630377">
    <property type="protein sequence ID" value="EYU40816.1"/>
    <property type="molecule type" value="Genomic_DNA"/>
</dbReference>
<keyword evidence="1" id="KW-0902">Two-component regulatory system</keyword>
<evidence type="ECO:0000313" key="6">
    <source>
        <dbReference type="EMBL" id="EYU40816.1"/>
    </source>
</evidence>
<dbReference type="PANTHER" id="PTHR43874:SF87">
    <property type="entry name" value="HTH MYB-TYPE DOMAIN-CONTAINING PROTEIN"/>
    <property type="match status" value="1"/>
</dbReference>
<sequence length="174" mass="19844">TTTELATVALSILRERTNHFDLVMADTNMREIDFFKFIENVHLIKNLPIILMAKESNKDTVKEAMEKGACFFLEKPISSKTLKNVWQHVYRKRTNEKEPRGVVKSIINADQEVESRGANVGGGEEGDKILEIVKESTLQEHVIEEVGDSDQVENDLENLVDRKRLTEVTEICTK</sequence>
<feature type="domain" description="Response regulatory" evidence="5">
    <location>
        <begin position="1"/>
        <end position="90"/>
    </location>
</feature>
<dbReference type="GO" id="GO:0009736">
    <property type="term" value="P:cytokinin-activated signaling pathway"/>
    <property type="evidence" value="ECO:0007669"/>
    <property type="project" value="InterPro"/>
</dbReference>
<keyword evidence="4" id="KW-0597">Phosphoprotein</keyword>
<dbReference type="InterPro" id="IPR001789">
    <property type="entry name" value="Sig_transdc_resp-reg_receiver"/>
</dbReference>
<protein>
    <recommendedName>
        <fullName evidence="5">Response regulatory domain-containing protein</fullName>
    </recommendedName>
</protein>
<evidence type="ECO:0000256" key="4">
    <source>
        <dbReference type="PROSITE-ProRule" id="PRU00169"/>
    </source>
</evidence>
<reference evidence="6 7" key="1">
    <citation type="journal article" date="2013" name="Proc. Natl. Acad. Sci. U.S.A.">
        <title>Fine-scale variation in meiotic recombination in Mimulus inferred from population shotgun sequencing.</title>
        <authorList>
            <person name="Hellsten U."/>
            <person name="Wright K.M."/>
            <person name="Jenkins J."/>
            <person name="Shu S."/>
            <person name="Yuan Y."/>
            <person name="Wessler S.R."/>
            <person name="Schmutz J."/>
            <person name="Willis J.H."/>
            <person name="Rokhsar D.S."/>
        </authorList>
    </citation>
    <scope>NUCLEOTIDE SEQUENCE [LARGE SCALE GENOMIC DNA]</scope>
    <source>
        <strain evidence="7">cv. DUN x IM62</strain>
    </source>
</reference>
<organism evidence="6 7">
    <name type="scientific">Erythranthe guttata</name>
    <name type="common">Yellow monkey flower</name>
    <name type="synonym">Mimulus guttatus</name>
    <dbReference type="NCBI Taxonomy" id="4155"/>
    <lineage>
        <taxon>Eukaryota</taxon>
        <taxon>Viridiplantae</taxon>
        <taxon>Streptophyta</taxon>
        <taxon>Embryophyta</taxon>
        <taxon>Tracheophyta</taxon>
        <taxon>Spermatophyta</taxon>
        <taxon>Magnoliopsida</taxon>
        <taxon>eudicotyledons</taxon>
        <taxon>Gunneridae</taxon>
        <taxon>Pentapetalae</taxon>
        <taxon>asterids</taxon>
        <taxon>lamiids</taxon>
        <taxon>Lamiales</taxon>
        <taxon>Phrymaceae</taxon>
        <taxon>Erythranthe</taxon>
    </lineage>
</organism>
<accession>A0A022RKT6</accession>
<keyword evidence="2" id="KW-0805">Transcription regulation</keyword>
<feature type="modified residue" description="4-aspartylphosphate" evidence="4">
    <location>
        <position position="26"/>
    </location>
</feature>
<keyword evidence="7" id="KW-1185">Reference proteome</keyword>
<dbReference type="Pfam" id="PF00072">
    <property type="entry name" value="Response_reg"/>
    <property type="match status" value="1"/>
</dbReference>
<dbReference type="Proteomes" id="UP000030748">
    <property type="component" value="Unassembled WGS sequence"/>
</dbReference>
<feature type="non-terminal residue" evidence="6">
    <location>
        <position position="174"/>
    </location>
</feature>
<name>A0A022RKT6_ERYGU</name>
<evidence type="ECO:0000259" key="5">
    <source>
        <dbReference type="PROSITE" id="PS50110"/>
    </source>
</evidence>
<evidence type="ECO:0000256" key="2">
    <source>
        <dbReference type="ARBA" id="ARBA00023015"/>
    </source>
</evidence>
<gene>
    <name evidence="6" type="ORF">MIMGU_mgv1a017854mg</name>
</gene>
<dbReference type="InterPro" id="IPR011006">
    <property type="entry name" value="CheY-like_superfamily"/>
</dbReference>
<feature type="non-terminal residue" evidence="6">
    <location>
        <position position="1"/>
    </location>
</feature>
<dbReference type="SUPFAM" id="SSF52172">
    <property type="entry name" value="CheY-like"/>
    <property type="match status" value="1"/>
</dbReference>
<dbReference type="AlphaFoldDB" id="A0A022RKT6"/>
<evidence type="ECO:0000256" key="3">
    <source>
        <dbReference type="ARBA" id="ARBA00023163"/>
    </source>
</evidence>
<dbReference type="GO" id="GO:0000160">
    <property type="term" value="P:phosphorelay signal transduction system"/>
    <property type="evidence" value="ECO:0007669"/>
    <property type="project" value="UniProtKB-KW"/>
</dbReference>
<keyword evidence="3" id="KW-0804">Transcription</keyword>
<dbReference type="Gene3D" id="3.40.50.2300">
    <property type="match status" value="1"/>
</dbReference>
<dbReference type="PANTHER" id="PTHR43874">
    <property type="entry name" value="TWO-COMPONENT RESPONSE REGULATOR"/>
    <property type="match status" value="1"/>
</dbReference>
<evidence type="ECO:0000256" key="1">
    <source>
        <dbReference type="ARBA" id="ARBA00023012"/>
    </source>
</evidence>
<proteinExistence type="predicted"/>
<dbReference type="InterPro" id="IPR045279">
    <property type="entry name" value="ARR-like"/>
</dbReference>
<evidence type="ECO:0000313" key="7">
    <source>
        <dbReference type="Proteomes" id="UP000030748"/>
    </source>
</evidence>
<dbReference type="PROSITE" id="PS50110">
    <property type="entry name" value="RESPONSE_REGULATORY"/>
    <property type="match status" value="1"/>
</dbReference>
<dbReference type="STRING" id="4155.A0A022RKT6"/>